<dbReference type="Pfam" id="PF03352">
    <property type="entry name" value="Adenine_glyco"/>
    <property type="match status" value="1"/>
</dbReference>
<dbReference type="InterPro" id="IPR005019">
    <property type="entry name" value="Adenine_glyco"/>
</dbReference>
<dbReference type="InterPro" id="IPR052891">
    <property type="entry name" value="DNA-3mA_glycosylase"/>
</dbReference>
<accession>A0A1I1KKI5</accession>
<keyword evidence="1" id="KW-0479">Metal-binding</keyword>
<feature type="binding site" evidence="1">
    <location>
        <position position="23"/>
    </location>
    <ligand>
        <name>Zn(2+)</name>
        <dbReference type="ChEBI" id="CHEBI:29105"/>
    </ligand>
</feature>
<feature type="binding site" evidence="1">
    <location>
        <position position="177"/>
    </location>
    <ligand>
        <name>Zn(2+)</name>
        <dbReference type="ChEBI" id="CHEBI:29105"/>
    </ligand>
</feature>
<dbReference type="GO" id="GO:0046872">
    <property type="term" value="F:metal ion binding"/>
    <property type="evidence" value="ECO:0007669"/>
    <property type="project" value="UniProtKB-KW"/>
</dbReference>
<dbReference type="GO" id="GO:0006284">
    <property type="term" value="P:base-excision repair"/>
    <property type="evidence" value="ECO:0007669"/>
    <property type="project" value="InterPro"/>
</dbReference>
<dbReference type="STRING" id="402385.SAMN05421848_1917"/>
<protein>
    <submittedName>
        <fullName evidence="2">DNA-3-methyladenine glycosylase I</fullName>
    </submittedName>
</protein>
<dbReference type="InterPro" id="IPR011257">
    <property type="entry name" value="DNA_glycosylase"/>
</dbReference>
<sequence length="199" mass="22335">MTNAVSPIRCQWAQGHVLLAHYHDHEWGVPEPDGQALWEKLMLDGFQAGLSWLTVLKKRDAFREAFEGFDPERVARFTERDIERLLGNAGIIRSRAKIEATIGNARAFLRMHERGEEFAGFCWSMVDSRPIQNAPPVPTQTPLSAAFSKALKARGFRFAGPTIVHAWMQATGMVNDHAPDCHRRQVIAAMGENAIICRS</sequence>
<dbReference type="PANTHER" id="PTHR30037">
    <property type="entry name" value="DNA-3-METHYLADENINE GLYCOSYLASE 1"/>
    <property type="match status" value="1"/>
</dbReference>
<dbReference type="EMBL" id="FOLY01000004">
    <property type="protein sequence ID" value="SFC59178.1"/>
    <property type="molecule type" value="Genomic_DNA"/>
</dbReference>
<dbReference type="OrthoDB" id="9807664at2"/>
<name>A0A1I1KKI5_9GAMM</name>
<gene>
    <name evidence="2" type="ORF">SAMN05421848_1917</name>
</gene>
<dbReference type="AlphaFoldDB" id="A0A1I1KKI5"/>
<dbReference type="GO" id="GO:0008725">
    <property type="term" value="F:DNA-3-methyladenine glycosylase activity"/>
    <property type="evidence" value="ECO:0007669"/>
    <property type="project" value="InterPro"/>
</dbReference>
<reference evidence="3" key="1">
    <citation type="submission" date="2016-10" db="EMBL/GenBank/DDBJ databases">
        <authorList>
            <person name="Varghese N."/>
            <person name="Submissions S."/>
        </authorList>
    </citation>
    <scope>NUCLEOTIDE SEQUENCE [LARGE SCALE GENOMIC DNA]</scope>
    <source>
        <strain evidence="3">DSM 23439</strain>
    </source>
</reference>
<dbReference type="RefSeq" id="WP_090133387.1">
    <property type="nucleotide sequence ID" value="NZ_FOLY01000004.1"/>
</dbReference>
<dbReference type="PANTHER" id="PTHR30037:SF4">
    <property type="entry name" value="DNA-3-METHYLADENINE GLYCOSYLASE I"/>
    <property type="match status" value="1"/>
</dbReference>
<feature type="binding site" evidence="1">
    <location>
        <position position="181"/>
    </location>
    <ligand>
        <name>Zn(2+)</name>
        <dbReference type="ChEBI" id="CHEBI:29105"/>
    </ligand>
</feature>
<keyword evidence="3" id="KW-1185">Reference proteome</keyword>
<evidence type="ECO:0000256" key="1">
    <source>
        <dbReference type="PIRSR" id="PIRSR605019-1"/>
    </source>
</evidence>
<feature type="binding site" evidence="1">
    <location>
        <position position="10"/>
    </location>
    <ligand>
        <name>Zn(2+)</name>
        <dbReference type="ChEBI" id="CHEBI:29105"/>
    </ligand>
</feature>
<dbReference type="Gene3D" id="1.10.340.30">
    <property type="entry name" value="Hypothetical protein, domain 2"/>
    <property type="match status" value="1"/>
</dbReference>
<dbReference type="SUPFAM" id="SSF48150">
    <property type="entry name" value="DNA-glycosylase"/>
    <property type="match status" value="1"/>
</dbReference>
<proteinExistence type="predicted"/>
<evidence type="ECO:0000313" key="3">
    <source>
        <dbReference type="Proteomes" id="UP000199046"/>
    </source>
</evidence>
<dbReference type="Proteomes" id="UP000199046">
    <property type="component" value="Unassembled WGS sequence"/>
</dbReference>
<keyword evidence="1" id="KW-0862">Zinc</keyword>
<evidence type="ECO:0000313" key="2">
    <source>
        <dbReference type="EMBL" id="SFC59178.1"/>
    </source>
</evidence>
<organism evidence="2 3">
    <name type="scientific">Kushneria avicenniae</name>
    <dbReference type="NCBI Taxonomy" id="402385"/>
    <lineage>
        <taxon>Bacteria</taxon>
        <taxon>Pseudomonadati</taxon>
        <taxon>Pseudomonadota</taxon>
        <taxon>Gammaproteobacteria</taxon>
        <taxon>Oceanospirillales</taxon>
        <taxon>Halomonadaceae</taxon>
        <taxon>Kushneria</taxon>
    </lineage>
</organism>